<feature type="transmembrane region" description="Helical" evidence="6">
    <location>
        <begin position="171"/>
        <end position="189"/>
    </location>
</feature>
<comment type="similarity">
    <text evidence="2">Belongs to the autoinducer-2 exporter (AI-2E) (TC 2.A.86) family.</text>
</comment>
<keyword evidence="8" id="KW-1185">Reference proteome</keyword>
<dbReference type="RefSeq" id="WP_186997023.1">
    <property type="nucleotide sequence ID" value="NZ_JACOQK010000001.1"/>
</dbReference>
<evidence type="ECO:0000313" key="8">
    <source>
        <dbReference type="Proteomes" id="UP000649151"/>
    </source>
</evidence>
<evidence type="ECO:0000313" key="7">
    <source>
        <dbReference type="EMBL" id="MBC5788528.1"/>
    </source>
</evidence>
<feature type="transmembrane region" description="Helical" evidence="6">
    <location>
        <begin position="324"/>
        <end position="347"/>
    </location>
</feature>
<dbReference type="Proteomes" id="UP000649151">
    <property type="component" value="Unassembled WGS sequence"/>
</dbReference>
<evidence type="ECO:0000256" key="1">
    <source>
        <dbReference type="ARBA" id="ARBA00004141"/>
    </source>
</evidence>
<name>A0ABR7ITS7_9CLOT</name>
<feature type="transmembrane region" description="Helical" evidence="6">
    <location>
        <begin position="39"/>
        <end position="57"/>
    </location>
</feature>
<gene>
    <name evidence="7" type="primary">ytvI</name>
    <name evidence="7" type="ORF">H8Z77_10975</name>
</gene>
<feature type="transmembrane region" description="Helical" evidence="6">
    <location>
        <begin position="221"/>
        <end position="244"/>
    </location>
</feature>
<dbReference type="Pfam" id="PF01594">
    <property type="entry name" value="AI-2E_transport"/>
    <property type="match status" value="1"/>
</dbReference>
<feature type="transmembrane region" description="Helical" evidence="6">
    <location>
        <begin position="12"/>
        <end position="33"/>
    </location>
</feature>
<evidence type="ECO:0000256" key="3">
    <source>
        <dbReference type="ARBA" id="ARBA00022692"/>
    </source>
</evidence>
<dbReference type="PANTHER" id="PTHR21716:SF68">
    <property type="entry name" value="TRANSPORT PROTEIN YTVI-RELATED"/>
    <property type="match status" value="1"/>
</dbReference>
<evidence type="ECO:0000256" key="2">
    <source>
        <dbReference type="ARBA" id="ARBA00009773"/>
    </source>
</evidence>
<feature type="transmembrane region" description="Helical" evidence="6">
    <location>
        <begin position="69"/>
        <end position="87"/>
    </location>
</feature>
<dbReference type="InterPro" id="IPR002549">
    <property type="entry name" value="AI-2E-like"/>
</dbReference>
<sequence length="360" mass="40372">MQKQTEKRQDFLINAFYYLVVGGIVFILFRYLLPYLMPFIIGFSIAFLLKPVSHWIADHSMLSRRVAGVVVLIVVYGIISVLLWLLGAKLFHSLQEFFAHSTEYFEEYLLPLLKRFGIVTVDTVATISTDLASGTESLVQGVISSIQAGINELSGKAISSLADIGGKIPEFGFSFGFCLMSSFFILMDYHKVTSFFVKQVPQRWRPVLFEMKRHCSETLGCYFRAYLILMLVTFIELSIGFWVIGVHNPIITAGLVALLDALPLIGTGGILIPWILIEFIKGDYFLVIGLTIVYAIVTLVRNLMEPKVLGKQLGINPLLTLVAIYIGCKTMGVIGMIVFPMLLRVIINLHQSGSLHFWND</sequence>
<keyword evidence="4 6" id="KW-1133">Transmembrane helix</keyword>
<keyword evidence="5 6" id="KW-0472">Membrane</keyword>
<dbReference type="NCBIfam" id="TIGR02872">
    <property type="entry name" value="spore_ytvI"/>
    <property type="match status" value="1"/>
</dbReference>
<protein>
    <submittedName>
        <fullName evidence="7">Sporulation integral membrane protein YtvI</fullName>
    </submittedName>
</protein>
<reference evidence="7 8" key="1">
    <citation type="submission" date="2020-08" db="EMBL/GenBank/DDBJ databases">
        <title>Genome public.</title>
        <authorList>
            <person name="Liu C."/>
            <person name="Sun Q."/>
        </authorList>
    </citation>
    <scope>NUCLEOTIDE SEQUENCE [LARGE SCALE GENOMIC DNA]</scope>
    <source>
        <strain evidence="7 8">NSJ-27</strain>
    </source>
</reference>
<comment type="caution">
    <text evidence="7">The sequence shown here is derived from an EMBL/GenBank/DDBJ whole genome shotgun (WGS) entry which is preliminary data.</text>
</comment>
<evidence type="ECO:0000256" key="5">
    <source>
        <dbReference type="ARBA" id="ARBA00023136"/>
    </source>
</evidence>
<feature type="transmembrane region" description="Helical" evidence="6">
    <location>
        <begin position="284"/>
        <end position="304"/>
    </location>
</feature>
<dbReference type="PANTHER" id="PTHR21716">
    <property type="entry name" value="TRANSMEMBRANE PROTEIN"/>
    <property type="match status" value="1"/>
</dbReference>
<dbReference type="EMBL" id="JACOQK010000001">
    <property type="protein sequence ID" value="MBC5788528.1"/>
    <property type="molecule type" value="Genomic_DNA"/>
</dbReference>
<evidence type="ECO:0000256" key="6">
    <source>
        <dbReference type="SAM" id="Phobius"/>
    </source>
</evidence>
<comment type="subcellular location">
    <subcellularLocation>
        <location evidence="1">Membrane</location>
        <topology evidence="1">Multi-pass membrane protein</topology>
    </subcellularLocation>
</comment>
<feature type="transmembrane region" description="Helical" evidence="6">
    <location>
        <begin position="250"/>
        <end position="277"/>
    </location>
</feature>
<accession>A0ABR7ITS7</accession>
<proteinExistence type="inferred from homology"/>
<dbReference type="InterPro" id="IPR014227">
    <property type="entry name" value="YtvI-like"/>
</dbReference>
<keyword evidence="3 6" id="KW-0812">Transmembrane</keyword>
<organism evidence="7 8">
    <name type="scientific">Clostridium facile</name>
    <dbReference type="NCBI Taxonomy" id="2763035"/>
    <lineage>
        <taxon>Bacteria</taxon>
        <taxon>Bacillati</taxon>
        <taxon>Bacillota</taxon>
        <taxon>Clostridia</taxon>
        <taxon>Eubacteriales</taxon>
        <taxon>Clostridiaceae</taxon>
        <taxon>Clostridium</taxon>
    </lineage>
</organism>
<evidence type="ECO:0000256" key="4">
    <source>
        <dbReference type="ARBA" id="ARBA00022989"/>
    </source>
</evidence>